<feature type="region of interest" description="Disordered" evidence="1">
    <location>
        <begin position="48"/>
        <end position="71"/>
    </location>
</feature>
<sequence length="71" mass="7067">MCGRSAAGSGAGTNPGRGSDARANPDADSGAEAYPEADMALSLLRTFPGPSFQTAEPPGDARWLVGSGSAR</sequence>
<reference evidence="2 3" key="1">
    <citation type="journal article" date="2019" name="Int. J. Syst. Evol. Microbiol.">
        <title>The Global Catalogue of Microorganisms (GCM) 10K type strain sequencing project: providing services to taxonomists for standard genome sequencing and annotation.</title>
        <authorList>
            <consortium name="The Broad Institute Genomics Platform"/>
            <consortium name="The Broad Institute Genome Sequencing Center for Infectious Disease"/>
            <person name="Wu L."/>
            <person name="Ma J."/>
        </authorList>
    </citation>
    <scope>NUCLEOTIDE SEQUENCE [LARGE SCALE GENOMIC DNA]</scope>
    <source>
        <strain evidence="2 3">JCM 13850</strain>
    </source>
</reference>
<dbReference type="Proteomes" id="UP001501020">
    <property type="component" value="Unassembled WGS sequence"/>
</dbReference>
<evidence type="ECO:0000313" key="2">
    <source>
        <dbReference type="EMBL" id="GAA2129418.1"/>
    </source>
</evidence>
<feature type="region of interest" description="Disordered" evidence="1">
    <location>
        <begin position="1"/>
        <end position="35"/>
    </location>
</feature>
<protein>
    <submittedName>
        <fullName evidence="2">Uncharacterized protein</fullName>
    </submittedName>
</protein>
<gene>
    <name evidence="2" type="ORF">GCM10009727_20890</name>
</gene>
<organism evidence="2 3">
    <name type="scientific">Actinomadura napierensis</name>
    <dbReference type="NCBI Taxonomy" id="267854"/>
    <lineage>
        <taxon>Bacteria</taxon>
        <taxon>Bacillati</taxon>
        <taxon>Actinomycetota</taxon>
        <taxon>Actinomycetes</taxon>
        <taxon>Streptosporangiales</taxon>
        <taxon>Thermomonosporaceae</taxon>
        <taxon>Actinomadura</taxon>
    </lineage>
</organism>
<accession>A0ABN2YLV6</accession>
<name>A0ABN2YLV6_9ACTN</name>
<keyword evidence="3" id="KW-1185">Reference proteome</keyword>
<comment type="caution">
    <text evidence="2">The sequence shown here is derived from an EMBL/GenBank/DDBJ whole genome shotgun (WGS) entry which is preliminary data.</text>
</comment>
<evidence type="ECO:0000313" key="3">
    <source>
        <dbReference type="Proteomes" id="UP001501020"/>
    </source>
</evidence>
<proteinExistence type="predicted"/>
<evidence type="ECO:0000256" key="1">
    <source>
        <dbReference type="SAM" id="MobiDB-lite"/>
    </source>
</evidence>
<dbReference type="EMBL" id="BAAAMR010000013">
    <property type="protein sequence ID" value="GAA2129418.1"/>
    <property type="molecule type" value="Genomic_DNA"/>
</dbReference>